<evidence type="ECO:0000256" key="3">
    <source>
        <dbReference type="ARBA" id="ARBA00022692"/>
    </source>
</evidence>
<evidence type="ECO:0000256" key="8">
    <source>
        <dbReference type="ARBA" id="ARBA00035585"/>
    </source>
</evidence>
<comment type="similarity">
    <text evidence="7 10">Belongs to the fluoride channel Fluc/FEX (TC 1.A.43) family.</text>
</comment>
<dbReference type="NCBIfam" id="TIGR00494">
    <property type="entry name" value="crcB"/>
    <property type="match status" value="1"/>
</dbReference>
<accession>A0A6G8Q642</accession>
<comment type="catalytic activity">
    <reaction evidence="8">
        <text>fluoride(in) = fluoride(out)</text>
        <dbReference type="Rhea" id="RHEA:76159"/>
        <dbReference type="ChEBI" id="CHEBI:17051"/>
    </reaction>
    <physiologicalReaction direction="left-to-right" evidence="8">
        <dbReference type="Rhea" id="RHEA:76160"/>
    </physiologicalReaction>
</comment>
<keyword evidence="10" id="KW-0915">Sodium</keyword>
<evidence type="ECO:0000256" key="10">
    <source>
        <dbReference type="HAMAP-Rule" id="MF_00454"/>
    </source>
</evidence>
<keyword evidence="10" id="KW-0406">Ion transport</keyword>
<evidence type="ECO:0000256" key="1">
    <source>
        <dbReference type="ARBA" id="ARBA00004651"/>
    </source>
</evidence>
<evidence type="ECO:0000256" key="5">
    <source>
        <dbReference type="ARBA" id="ARBA00023136"/>
    </source>
</evidence>
<keyword evidence="3 10" id="KW-0812">Transmembrane</keyword>
<evidence type="ECO:0000256" key="6">
    <source>
        <dbReference type="ARBA" id="ARBA00023303"/>
    </source>
</evidence>
<name>A0A6G8Q642_9ACTN</name>
<feature type="transmembrane region" description="Helical" evidence="10">
    <location>
        <begin position="66"/>
        <end position="83"/>
    </location>
</feature>
<feature type="binding site" evidence="10">
    <location>
        <position position="73"/>
    </location>
    <ligand>
        <name>Na(+)</name>
        <dbReference type="ChEBI" id="CHEBI:29101"/>
        <note>structural</note>
    </ligand>
</feature>
<comment type="subcellular location">
    <subcellularLocation>
        <location evidence="1 10">Cell membrane</location>
        <topology evidence="1 10">Multi-pass membrane protein</topology>
    </subcellularLocation>
</comment>
<dbReference type="GO" id="GO:0140114">
    <property type="term" value="P:cellular detoxification of fluoride"/>
    <property type="evidence" value="ECO:0007669"/>
    <property type="project" value="UniProtKB-UniRule"/>
</dbReference>
<comment type="function">
    <text evidence="9 10">Fluoride-specific ion channel. Important for reducing fluoride concentration in the cell, thus reducing its toxicity.</text>
</comment>
<feature type="binding site" evidence="10">
    <location>
        <position position="76"/>
    </location>
    <ligand>
        <name>Na(+)</name>
        <dbReference type="ChEBI" id="CHEBI:29101"/>
        <note>structural</note>
    </ligand>
</feature>
<dbReference type="AlphaFoldDB" id="A0A6G8Q642"/>
<dbReference type="RefSeq" id="WP_166173696.1">
    <property type="nucleotide sequence ID" value="NZ_CP045119.1"/>
</dbReference>
<evidence type="ECO:0000256" key="2">
    <source>
        <dbReference type="ARBA" id="ARBA00022475"/>
    </source>
</evidence>
<dbReference type="PANTHER" id="PTHR28259">
    <property type="entry name" value="FLUORIDE EXPORT PROTEIN 1-RELATED"/>
    <property type="match status" value="1"/>
</dbReference>
<protein>
    <recommendedName>
        <fullName evidence="10">Fluoride-specific ion channel FluC</fullName>
    </recommendedName>
</protein>
<dbReference type="HAMAP" id="MF_00454">
    <property type="entry name" value="FluC"/>
    <property type="match status" value="1"/>
</dbReference>
<keyword evidence="10" id="KW-0479">Metal-binding</keyword>
<dbReference type="GO" id="GO:0046872">
    <property type="term" value="F:metal ion binding"/>
    <property type="evidence" value="ECO:0007669"/>
    <property type="project" value="UniProtKB-KW"/>
</dbReference>
<dbReference type="KEGG" id="rub:GBA63_04015"/>
<keyword evidence="5 10" id="KW-0472">Membrane</keyword>
<dbReference type="Proteomes" id="UP000501452">
    <property type="component" value="Chromosome"/>
</dbReference>
<dbReference type="Pfam" id="PF02537">
    <property type="entry name" value="CRCB"/>
    <property type="match status" value="1"/>
</dbReference>
<feature type="transmembrane region" description="Helical" evidence="10">
    <location>
        <begin position="103"/>
        <end position="123"/>
    </location>
</feature>
<dbReference type="GO" id="GO:0062054">
    <property type="term" value="F:fluoride channel activity"/>
    <property type="evidence" value="ECO:0007669"/>
    <property type="project" value="UniProtKB-UniRule"/>
</dbReference>
<evidence type="ECO:0000256" key="4">
    <source>
        <dbReference type="ARBA" id="ARBA00022989"/>
    </source>
</evidence>
<evidence type="ECO:0000256" key="9">
    <source>
        <dbReference type="ARBA" id="ARBA00049940"/>
    </source>
</evidence>
<comment type="activity regulation">
    <text evidence="10">Na(+) is not transported, but it plays an essential structural role and its presence is essential for fluoride channel function.</text>
</comment>
<keyword evidence="4 10" id="KW-1133">Transmembrane helix</keyword>
<gene>
    <name evidence="10 11" type="primary">crcB</name>
    <name evidence="10" type="synonym">fluC</name>
    <name evidence="11" type="ORF">GBA63_04015</name>
</gene>
<proteinExistence type="inferred from homology"/>
<sequence>MGLLYVALGGAIGASARYLVGGWMGAWLGSGFPWGTFFVNISGSFLIGIVLVLVDGGSLPAGARTFVAVGILGGYTTFSSFSYESLGLLTDSGLLLTLLNTLGQLVLGLVFVYLGVIVGRLIGGA</sequence>
<feature type="transmembrane region" description="Helical" evidence="10">
    <location>
        <begin position="32"/>
        <end position="54"/>
    </location>
</feature>
<dbReference type="PANTHER" id="PTHR28259:SF1">
    <property type="entry name" value="FLUORIDE EXPORT PROTEIN 1-RELATED"/>
    <property type="match status" value="1"/>
</dbReference>
<keyword evidence="2 10" id="KW-1003">Cell membrane</keyword>
<evidence type="ECO:0000256" key="7">
    <source>
        <dbReference type="ARBA" id="ARBA00035120"/>
    </source>
</evidence>
<keyword evidence="10" id="KW-0813">Transport</keyword>
<organism evidence="11 12">
    <name type="scientific">Rubrobacter tropicus</name>
    <dbReference type="NCBI Taxonomy" id="2653851"/>
    <lineage>
        <taxon>Bacteria</taxon>
        <taxon>Bacillati</taxon>
        <taxon>Actinomycetota</taxon>
        <taxon>Rubrobacteria</taxon>
        <taxon>Rubrobacterales</taxon>
        <taxon>Rubrobacteraceae</taxon>
        <taxon>Rubrobacter</taxon>
    </lineage>
</organism>
<dbReference type="GO" id="GO:0005886">
    <property type="term" value="C:plasma membrane"/>
    <property type="evidence" value="ECO:0007669"/>
    <property type="project" value="UniProtKB-SubCell"/>
</dbReference>
<evidence type="ECO:0000313" key="12">
    <source>
        <dbReference type="Proteomes" id="UP000501452"/>
    </source>
</evidence>
<dbReference type="InterPro" id="IPR003691">
    <property type="entry name" value="FluC"/>
</dbReference>
<keyword evidence="12" id="KW-1185">Reference proteome</keyword>
<reference evidence="11 12" key="1">
    <citation type="submission" date="2019-10" db="EMBL/GenBank/DDBJ databases">
        <title>Rubrobacter sp nov SCSIO 52090 isolated from a deep-sea sediment in the South China Sea.</title>
        <authorList>
            <person name="Chen R.W."/>
        </authorList>
    </citation>
    <scope>NUCLEOTIDE SEQUENCE [LARGE SCALE GENOMIC DNA]</scope>
    <source>
        <strain evidence="11 12">SCSIO 52909</strain>
    </source>
</reference>
<keyword evidence="6 10" id="KW-0407">Ion channel</keyword>
<dbReference type="EMBL" id="CP045119">
    <property type="protein sequence ID" value="QIN81899.1"/>
    <property type="molecule type" value="Genomic_DNA"/>
</dbReference>
<evidence type="ECO:0000313" key="11">
    <source>
        <dbReference type="EMBL" id="QIN81899.1"/>
    </source>
</evidence>